<evidence type="ECO:0000256" key="9">
    <source>
        <dbReference type="ARBA" id="ARBA00045248"/>
    </source>
</evidence>
<comment type="function">
    <text evidence="9">Phytoglobin that reduces nitrite to nitric oxide (NO) under anoxic conditions (e.g. during flooding or in waterlogged soil). May not function as an oxygen storage or transport protein. Has an unusually high affinity for O(2) through an hexacoordinate heme iron because of a very low dissociation constant.</text>
</comment>
<evidence type="ECO:0000313" key="12">
    <source>
        <dbReference type="EMBL" id="KCW65265.1"/>
    </source>
</evidence>
<evidence type="ECO:0000256" key="10">
    <source>
        <dbReference type="RuleBase" id="RU000625"/>
    </source>
</evidence>
<dbReference type="FunCoup" id="A0A059BHV9">
    <property type="interactions" value="186"/>
</dbReference>
<evidence type="ECO:0000256" key="6">
    <source>
        <dbReference type="ARBA" id="ARBA00022723"/>
    </source>
</evidence>
<evidence type="ECO:0000256" key="7">
    <source>
        <dbReference type="ARBA" id="ARBA00023004"/>
    </source>
</evidence>
<dbReference type="GO" id="GO:0046872">
    <property type="term" value="F:metal ion binding"/>
    <property type="evidence" value="ECO:0007669"/>
    <property type="project" value="UniProtKB-KW"/>
</dbReference>
<dbReference type="GO" id="GO:0020037">
    <property type="term" value="F:heme binding"/>
    <property type="evidence" value="ECO:0007669"/>
    <property type="project" value="InterPro"/>
</dbReference>
<dbReference type="AlphaFoldDB" id="A0A059BHV9"/>
<dbReference type="STRING" id="71139.A0A059BHV9"/>
<keyword evidence="7 10" id="KW-0408">Iron</keyword>
<dbReference type="Pfam" id="PF00042">
    <property type="entry name" value="Globin"/>
    <property type="match status" value="1"/>
</dbReference>
<keyword evidence="5 10" id="KW-0349">Heme</keyword>
<dbReference type="PRINTS" id="PR00188">
    <property type="entry name" value="PLANTGLOBIN"/>
</dbReference>
<evidence type="ECO:0000256" key="1">
    <source>
        <dbReference type="ARBA" id="ARBA00004123"/>
    </source>
</evidence>
<evidence type="ECO:0000259" key="11">
    <source>
        <dbReference type="PROSITE" id="PS01033"/>
    </source>
</evidence>
<evidence type="ECO:0000256" key="8">
    <source>
        <dbReference type="ARBA" id="ARBA00023242"/>
    </source>
</evidence>
<protein>
    <recommendedName>
        <fullName evidence="11">Globin domain-containing protein</fullName>
    </recommendedName>
</protein>
<dbReference type="GO" id="GO:0019825">
    <property type="term" value="F:oxygen binding"/>
    <property type="evidence" value="ECO:0007669"/>
    <property type="project" value="InterPro"/>
</dbReference>
<dbReference type="OrthoDB" id="436496at2759"/>
<dbReference type="Gene3D" id="1.10.490.10">
    <property type="entry name" value="Globins"/>
    <property type="match status" value="1"/>
</dbReference>
<dbReference type="eggNOG" id="KOG3378">
    <property type="taxonomic scope" value="Eukaryota"/>
</dbReference>
<comment type="subcellular location">
    <subcellularLocation>
        <location evidence="2">Cytoplasm</location>
    </subcellularLocation>
    <subcellularLocation>
        <location evidence="1">Nucleus</location>
    </subcellularLocation>
</comment>
<dbReference type="SUPFAM" id="SSF46458">
    <property type="entry name" value="Globin-like"/>
    <property type="match status" value="1"/>
</dbReference>
<accession>A0A059BHV9</accession>
<dbReference type="InterPro" id="IPR012292">
    <property type="entry name" value="Globin/Proto"/>
</dbReference>
<dbReference type="InParanoid" id="A0A059BHV9"/>
<dbReference type="OMA" id="WIRESWN"/>
<dbReference type="InterPro" id="IPR009050">
    <property type="entry name" value="Globin-like_sf"/>
</dbReference>
<keyword evidence="6 10" id="KW-0479">Metal-binding</keyword>
<evidence type="ECO:0000256" key="3">
    <source>
        <dbReference type="ARBA" id="ARBA00007609"/>
    </source>
</evidence>
<dbReference type="GO" id="GO:0005737">
    <property type="term" value="C:cytoplasm"/>
    <property type="evidence" value="ECO:0007669"/>
    <property type="project" value="UniProtKB-SubCell"/>
</dbReference>
<comment type="similarity">
    <text evidence="3 10">Belongs to the plant globin family.</text>
</comment>
<gene>
    <name evidence="12" type="ORF">EUGRSUZ_G02733</name>
</gene>
<dbReference type="CDD" id="cd08923">
    <property type="entry name" value="class1-2_nsHbs_Lbs"/>
    <property type="match status" value="1"/>
</dbReference>
<dbReference type="EMBL" id="KK198759">
    <property type="protein sequence ID" value="KCW65265.1"/>
    <property type="molecule type" value="Genomic_DNA"/>
</dbReference>
<evidence type="ECO:0000256" key="2">
    <source>
        <dbReference type="ARBA" id="ARBA00004496"/>
    </source>
</evidence>
<evidence type="ECO:0000256" key="4">
    <source>
        <dbReference type="ARBA" id="ARBA00022490"/>
    </source>
</evidence>
<dbReference type="Gramene" id="KCW65265">
    <property type="protein sequence ID" value="KCW65265"/>
    <property type="gene ID" value="EUGRSUZ_G02733"/>
</dbReference>
<dbReference type="PROSITE" id="PS01033">
    <property type="entry name" value="GLOBIN"/>
    <property type="match status" value="1"/>
</dbReference>
<keyword evidence="8" id="KW-0539">Nucleus</keyword>
<feature type="domain" description="Globin" evidence="11">
    <location>
        <begin position="2"/>
        <end position="151"/>
    </location>
</feature>
<dbReference type="PANTHER" id="PTHR22924:SF92">
    <property type="entry name" value="NON-SYMBIOTIC HEMOGLOBIN 2"/>
    <property type="match status" value="1"/>
</dbReference>
<dbReference type="PROSITE" id="PS00208">
    <property type="entry name" value="PLANT_GLOBIN"/>
    <property type="match status" value="1"/>
</dbReference>
<reference evidence="12" key="1">
    <citation type="submission" date="2013-07" db="EMBL/GenBank/DDBJ databases">
        <title>The genome of Eucalyptus grandis.</title>
        <authorList>
            <person name="Schmutz J."/>
            <person name="Hayes R."/>
            <person name="Myburg A."/>
            <person name="Tuskan G."/>
            <person name="Grattapaglia D."/>
            <person name="Rokhsar D.S."/>
        </authorList>
    </citation>
    <scope>NUCLEOTIDE SEQUENCE</scope>
    <source>
        <tissue evidence="12">Leaf extractions</tissue>
    </source>
</reference>
<organism evidence="12">
    <name type="scientific">Eucalyptus grandis</name>
    <name type="common">Flooded gum</name>
    <dbReference type="NCBI Taxonomy" id="71139"/>
    <lineage>
        <taxon>Eukaryota</taxon>
        <taxon>Viridiplantae</taxon>
        <taxon>Streptophyta</taxon>
        <taxon>Embryophyta</taxon>
        <taxon>Tracheophyta</taxon>
        <taxon>Spermatophyta</taxon>
        <taxon>Magnoliopsida</taxon>
        <taxon>eudicotyledons</taxon>
        <taxon>Gunneridae</taxon>
        <taxon>Pentapetalae</taxon>
        <taxon>rosids</taxon>
        <taxon>malvids</taxon>
        <taxon>Myrtales</taxon>
        <taxon>Myrtaceae</taxon>
        <taxon>Myrtoideae</taxon>
        <taxon>Eucalypteae</taxon>
        <taxon>Eucalyptus</taxon>
    </lineage>
</organism>
<dbReference type="GO" id="GO:0005634">
    <property type="term" value="C:nucleus"/>
    <property type="evidence" value="ECO:0007669"/>
    <property type="project" value="UniProtKB-SubCell"/>
</dbReference>
<evidence type="ECO:0000256" key="5">
    <source>
        <dbReference type="ARBA" id="ARBA00022617"/>
    </source>
</evidence>
<sequence>MALTEKQEVLVKESWEILKQNIPEYSIRLFLRIMEVAPQAKNMFSFLRDSDEIPQNNPKLQAHAVKVFKLTCESVIQLRECGAVAIAGSTMKHLGSVHLKIGVTDRQFDVVRDALLRTIEEAVGEKWSEEMEGAWGAGYDQLAAAILAEMKDDAVPTAN</sequence>
<proteinExistence type="inferred from homology"/>
<dbReference type="InterPro" id="IPR001032">
    <property type="entry name" value="Leghaemoglobin-like"/>
</dbReference>
<dbReference type="InterPro" id="IPR000971">
    <property type="entry name" value="Globin"/>
</dbReference>
<dbReference type="InterPro" id="IPR019824">
    <property type="entry name" value="Leghaemoglobin_Fe_BS"/>
</dbReference>
<dbReference type="PANTHER" id="PTHR22924">
    <property type="entry name" value="LEGHEMOGLOBIN-RELATED"/>
    <property type="match status" value="1"/>
</dbReference>
<name>A0A059BHV9_EUCGR</name>
<dbReference type="KEGG" id="egr:104454132"/>
<keyword evidence="4" id="KW-0963">Cytoplasm</keyword>